<evidence type="ECO:0000256" key="2">
    <source>
        <dbReference type="ARBA" id="ARBA00022691"/>
    </source>
</evidence>
<dbReference type="SFLD" id="SFLDG01082">
    <property type="entry name" value="B12-binding_domain_containing"/>
    <property type="match status" value="1"/>
</dbReference>
<keyword evidence="2" id="KW-0949">S-adenosyl-L-methionine</keyword>
<dbReference type="InterPro" id="IPR007197">
    <property type="entry name" value="rSAM"/>
</dbReference>
<gene>
    <name evidence="7" type="ORF">HZF05_13830</name>
</gene>
<dbReference type="Gene3D" id="3.40.50.280">
    <property type="entry name" value="Cobalamin-binding domain"/>
    <property type="match status" value="1"/>
</dbReference>
<comment type="caution">
    <text evidence="7">The sequence shown here is derived from an EMBL/GenBank/DDBJ whole genome shotgun (WGS) entry which is preliminary data.</text>
</comment>
<evidence type="ECO:0000256" key="4">
    <source>
        <dbReference type="ARBA" id="ARBA00023004"/>
    </source>
</evidence>
<dbReference type="GO" id="GO:0051536">
    <property type="term" value="F:iron-sulfur cluster binding"/>
    <property type="evidence" value="ECO:0007669"/>
    <property type="project" value="UniProtKB-KW"/>
</dbReference>
<dbReference type="InterPro" id="IPR043863">
    <property type="entry name" value="DUF5825"/>
</dbReference>
<keyword evidence="5" id="KW-0411">Iron-sulfur</keyword>
<dbReference type="InterPro" id="IPR051198">
    <property type="entry name" value="BchE-like"/>
</dbReference>
<dbReference type="AlphaFoldDB" id="A0A838L8Z0"/>
<evidence type="ECO:0000256" key="5">
    <source>
        <dbReference type="ARBA" id="ARBA00023014"/>
    </source>
</evidence>
<reference evidence="7 8" key="1">
    <citation type="submission" date="2020-07" db="EMBL/GenBank/DDBJ databases">
        <authorList>
            <person name="Sun Q."/>
        </authorList>
    </citation>
    <scope>NUCLEOTIDE SEQUENCE [LARGE SCALE GENOMIC DNA]</scope>
    <source>
        <strain evidence="7 8">CGMCC 1.13654</strain>
    </source>
</reference>
<dbReference type="GO" id="GO:0003824">
    <property type="term" value="F:catalytic activity"/>
    <property type="evidence" value="ECO:0007669"/>
    <property type="project" value="InterPro"/>
</dbReference>
<dbReference type="PROSITE" id="PS51918">
    <property type="entry name" value="RADICAL_SAM"/>
    <property type="match status" value="1"/>
</dbReference>
<keyword evidence="4" id="KW-0408">Iron</keyword>
<dbReference type="RefSeq" id="WP_160366214.1">
    <property type="nucleotide sequence ID" value="NZ_JACEIB010000023.1"/>
</dbReference>
<dbReference type="InterPro" id="IPR006638">
    <property type="entry name" value="Elp3/MiaA/NifB-like_rSAM"/>
</dbReference>
<evidence type="ECO:0000256" key="3">
    <source>
        <dbReference type="ARBA" id="ARBA00022723"/>
    </source>
</evidence>
<dbReference type="NCBIfam" id="TIGR03975">
    <property type="entry name" value="rSAM_ocin_1"/>
    <property type="match status" value="1"/>
</dbReference>
<keyword evidence="8" id="KW-1185">Reference proteome</keyword>
<dbReference type="GO" id="GO:0046872">
    <property type="term" value="F:metal ion binding"/>
    <property type="evidence" value="ECO:0007669"/>
    <property type="project" value="UniProtKB-KW"/>
</dbReference>
<dbReference type="SUPFAM" id="SSF102114">
    <property type="entry name" value="Radical SAM enzymes"/>
    <property type="match status" value="1"/>
</dbReference>
<dbReference type="Gene3D" id="3.80.30.20">
    <property type="entry name" value="tm_1862 like domain"/>
    <property type="match status" value="1"/>
</dbReference>
<protein>
    <submittedName>
        <fullName evidence="7">RiPP maturation radical SAM protein 1</fullName>
    </submittedName>
</protein>
<dbReference type="Pfam" id="PF04055">
    <property type="entry name" value="Radical_SAM"/>
    <property type="match status" value="1"/>
</dbReference>
<dbReference type="Pfam" id="PF19142">
    <property type="entry name" value="DUF5825"/>
    <property type="match status" value="1"/>
</dbReference>
<dbReference type="PANTHER" id="PTHR43409:SF7">
    <property type="entry name" value="BLL1977 PROTEIN"/>
    <property type="match status" value="1"/>
</dbReference>
<dbReference type="PANTHER" id="PTHR43409">
    <property type="entry name" value="ANAEROBIC MAGNESIUM-PROTOPORPHYRIN IX MONOMETHYL ESTER CYCLASE-RELATED"/>
    <property type="match status" value="1"/>
</dbReference>
<evidence type="ECO:0000256" key="1">
    <source>
        <dbReference type="ARBA" id="ARBA00001966"/>
    </source>
</evidence>
<evidence type="ECO:0000259" key="6">
    <source>
        <dbReference type="PROSITE" id="PS51918"/>
    </source>
</evidence>
<comment type="cofactor">
    <cofactor evidence="1">
        <name>[4Fe-4S] cluster</name>
        <dbReference type="ChEBI" id="CHEBI:49883"/>
    </cofactor>
</comment>
<dbReference type="SFLD" id="SFLDF00324">
    <property type="entry name" value="bacteriocin_maturation"/>
    <property type="match status" value="1"/>
</dbReference>
<organism evidence="7 8">
    <name type="scientific">Sphingomonas chungangi</name>
    <dbReference type="NCBI Taxonomy" id="2683589"/>
    <lineage>
        <taxon>Bacteria</taxon>
        <taxon>Pseudomonadati</taxon>
        <taxon>Pseudomonadota</taxon>
        <taxon>Alphaproteobacteria</taxon>
        <taxon>Sphingomonadales</taxon>
        <taxon>Sphingomonadaceae</taxon>
        <taxon>Sphingomonas</taxon>
    </lineage>
</organism>
<accession>A0A838L8Z0</accession>
<dbReference type="InterPro" id="IPR023404">
    <property type="entry name" value="rSAM_horseshoe"/>
</dbReference>
<dbReference type="SMART" id="SM00729">
    <property type="entry name" value="Elp3"/>
    <property type="match status" value="1"/>
</dbReference>
<dbReference type="Proteomes" id="UP000570166">
    <property type="component" value="Unassembled WGS sequence"/>
</dbReference>
<dbReference type="CDD" id="cd01335">
    <property type="entry name" value="Radical_SAM"/>
    <property type="match status" value="1"/>
</dbReference>
<dbReference type="GO" id="GO:0005829">
    <property type="term" value="C:cytosol"/>
    <property type="evidence" value="ECO:0007669"/>
    <property type="project" value="TreeGrafter"/>
</dbReference>
<sequence>MILSPLFASDPADGPKVLMVTMPWAPPDFPGLGPALIRSILLRDGIPCDILYANLIFSRLLRSDPFIDRELPKLPMCELAFSPYYFEKSKNEAVDELHSAILELAADPSAMTRESVVDIVDRAGECLDIVFDGVRWEDYDIVAFATMMQQSVASLALAKRLKDRYPKIRTLFGGANTTRPMGLEMMERFPEIDFMLEGEVDGTITQFVEQYREQGCGSFDLPGLHYRDERGRVKDGGPGGQFYNLDSLPYPDFLPFLEQLERQELYEIEPTIPFETSRGCWWGAKHHCTFCGLHDDQLKYRTKSVERVIDEILTLARRYQRTEFFAVDSIINHKAFQDLLPVLNRLRETEGYDFTFFFETKSNLKRENAQIFRNGGVTYVQPGVESFGDHVLKLMDKGTTGARSIQCLKVLGESDIFVAWNLLYGFPGETEDDYVELLEAIPFLHHFLPLHEGGLTPVQLNRYAPYHNVPDKYGITDIHPKDHYGKVFASPDIDHDRLAFAFDYAHQGSSNERLKELQLELWKAIANWRDVYVPDSLLQRRGPGFVEITDKRTLTVSALGGAPDAVVTILEAPWADVFSYLDEVHTEAQVLREFERSIPLADLSAFLDRMVCARLIYRSPSRELLTLPLLLESRCHQPREVRIPDKIEVNGVRARARSSFAA</sequence>
<name>A0A838L8Z0_9SPHN</name>
<dbReference type="SFLD" id="SFLDS00029">
    <property type="entry name" value="Radical_SAM"/>
    <property type="match status" value="1"/>
</dbReference>
<evidence type="ECO:0000313" key="7">
    <source>
        <dbReference type="EMBL" id="MBA2935165.1"/>
    </source>
</evidence>
<proteinExistence type="predicted"/>
<dbReference type="EMBL" id="JACEIB010000023">
    <property type="protein sequence ID" value="MBA2935165.1"/>
    <property type="molecule type" value="Genomic_DNA"/>
</dbReference>
<evidence type="ECO:0000313" key="8">
    <source>
        <dbReference type="Proteomes" id="UP000570166"/>
    </source>
</evidence>
<feature type="domain" description="Radical SAM core" evidence="6">
    <location>
        <begin position="266"/>
        <end position="524"/>
    </location>
</feature>
<dbReference type="InterPro" id="IPR023984">
    <property type="entry name" value="rSAM_ocin_1"/>
</dbReference>
<keyword evidence="3" id="KW-0479">Metal-binding</keyword>
<dbReference type="InterPro" id="IPR058240">
    <property type="entry name" value="rSAM_sf"/>
</dbReference>